<accession>A0A6A2XX41</accession>
<dbReference type="EMBL" id="VEPZ02001692">
    <property type="protein sequence ID" value="KAE8663029.1"/>
    <property type="molecule type" value="Genomic_DNA"/>
</dbReference>
<dbReference type="AlphaFoldDB" id="A0A6A2XX41"/>
<feature type="region of interest" description="Disordered" evidence="1">
    <location>
        <begin position="1"/>
        <end position="26"/>
    </location>
</feature>
<proteinExistence type="predicted"/>
<dbReference type="PANTHER" id="PTHR33356:SF5">
    <property type="entry name" value="TIP41-LIKE PROTEIN"/>
    <property type="match status" value="1"/>
</dbReference>
<dbReference type="PANTHER" id="PTHR33356">
    <property type="entry name" value="TIP41-LIKE PROTEIN"/>
    <property type="match status" value="1"/>
</dbReference>
<keyword evidence="3" id="KW-1185">Reference proteome</keyword>
<protein>
    <submittedName>
        <fullName evidence="2">Uncharacterized protein</fullName>
    </submittedName>
</protein>
<evidence type="ECO:0000313" key="2">
    <source>
        <dbReference type="EMBL" id="KAE8663029.1"/>
    </source>
</evidence>
<feature type="compositionally biased region" description="Polar residues" evidence="1">
    <location>
        <begin position="7"/>
        <end position="20"/>
    </location>
</feature>
<organism evidence="2 3">
    <name type="scientific">Hibiscus syriacus</name>
    <name type="common">Rose of Sharon</name>
    <dbReference type="NCBI Taxonomy" id="106335"/>
    <lineage>
        <taxon>Eukaryota</taxon>
        <taxon>Viridiplantae</taxon>
        <taxon>Streptophyta</taxon>
        <taxon>Embryophyta</taxon>
        <taxon>Tracheophyta</taxon>
        <taxon>Spermatophyta</taxon>
        <taxon>Magnoliopsida</taxon>
        <taxon>eudicotyledons</taxon>
        <taxon>Gunneridae</taxon>
        <taxon>Pentapetalae</taxon>
        <taxon>rosids</taxon>
        <taxon>malvids</taxon>
        <taxon>Malvales</taxon>
        <taxon>Malvaceae</taxon>
        <taxon>Malvoideae</taxon>
        <taxon>Hibiscus</taxon>
    </lineage>
</organism>
<feature type="region of interest" description="Disordered" evidence="1">
    <location>
        <begin position="141"/>
        <end position="161"/>
    </location>
</feature>
<gene>
    <name evidence="2" type="ORF">F3Y22_tig00113123pilonHSYRG00106</name>
</gene>
<dbReference type="Proteomes" id="UP000436088">
    <property type="component" value="Unassembled WGS sequence"/>
</dbReference>
<reference evidence="2" key="1">
    <citation type="submission" date="2019-09" db="EMBL/GenBank/DDBJ databases">
        <title>Draft genome information of white flower Hibiscus syriacus.</title>
        <authorList>
            <person name="Kim Y.-M."/>
        </authorList>
    </citation>
    <scope>NUCLEOTIDE SEQUENCE [LARGE SCALE GENOMIC DNA]</scope>
    <source>
        <strain evidence="2">YM2019G1</strain>
    </source>
</reference>
<evidence type="ECO:0000256" key="1">
    <source>
        <dbReference type="SAM" id="MobiDB-lite"/>
    </source>
</evidence>
<name>A0A6A2XX41_HIBSY</name>
<comment type="caution">
    <text evidence="2">The sequence shown here is derived from an EMBL/GenBank/DDBJ whole genome shotgun (WGS) entry which is preliminary data.</text>
</comment>
<sequence>MYELPSDLSSPVESVGGSTETDSDEEDYLVRLTRQMARYTLEDDFSNNHTAFASKNSKFQQVQQNQVMEQHNPRVWGGKKQHHQQHVVHRNSANSPSGNVLELVFSCLTVLLQLNPARSKALNLNLDEINAQSLLRSRFKASVTTDSGDGSRLGSGGNKFRKQQGISREILLPQEWSY</sequence>
<evidence type="ECO:0000313" key="3">
    <source>
        <dbReference type="Proteomes" id="UP000436088"/>
    </source>
</evidence>